<sequence>MSTTWVFIGILAGRELAMTYLLNKKKIKYTYIIIAKDLGKVNIGLMVSVVIAFIIQYLK</sequence>
<dbReference type="EMBL" id="JAEHJZ010000038">
    <property type="protein sequence ID" value="MBJ7882087.1"/>
    <property type="molecule type" value="Genomic_DNA"/>
</dbReference>
<keyword evidence="3" id="KW-1185">Reference proteome</keyword>
<dbReference type="AlphaFoldDB" id="A0A934KWX1"/>
<evidence type="ECO:0000256" key="1">
    <source>
        <dbReference type="SAM" id="Phobius"/>
    </source>
</evidence>
<accession>A0A934KWX1</accession>
<dbReference type="RefSeq" id="WP_199601499.1">
    <property type="nucleotide sequence ID" value="NZ_JAEHJZ010000038.1"/>
</dbReference>
<proteinExistence type="predicted"/>
<gene>
    <name evidence="2" type="ORF">JEM65_15740</name>
</gene>
<keyword evidence="1" id="KW-0472">Membrane</keyword>
<comment type="caution">
    <text evidence="2">The sequence shown here is derived from an EMBL/GenBank/DDBJ whole genome shotgun (WGS) entry which is preliminary data.</text>
</comment>
<organism evidence="2 3">
    <name type="scientific">Gelidibacter salicanalis</name>
    <dbReference type="NCBI Taxonomy" id="291193"/>
    <lineage>
        <taxon>Bacteria</taxon>
        <taxon>Pseudomonadati</taxon>
        <taxon>Bacteroidota</taxon>
        <taxon>Flavobacteriia</taxon>
        <taxon>Flavobacteriales</taxon>
        <taxon>Flavobacteriaceae</taxon>
        <taxon>Gelidibacter</taxon>
    </lineage>
</organism>
<evidence type="ECO:0000313" key="3">
    <source>
        <dbReference type="Proteomes" id="UP000662373"/>
    </source>
</evidence>
<evidence type="ECO:0000313" key="2">
    <source>
        <dbReference type="EMBL" id="MBJ7882087.1"/>
    </source>
</evidence>
<feature type="transmembrane region" description="Helical" evidence="1">
    <location>
        <begin position="41"/>
        <end position="58"/>
    </location>
</feature>
<reference evidence="2 3" key="1">
    <citation type="submission" date="2020-09" db="EMBL/GenBank/DDBJ databases">
        <title>Draft genome of Gelidibacter salicanalis PAMC21136.</title>
        <authorList>
            <person name="Park H."/>
        </authorList>
    </citation>
    <scope>NUCLEOTIDE SEQUENCE [LARGE SCALE GENOMIC DNA]</scope>
    <source>
        <strain evidence="2 3">PAMC21136</strain>
    </source>
</reference>
<keyword evidence="1" id="KW-0812">Transmembrane</keyword>
<protein>
    <submittedName>
        <fullName evidence="2">Uncharacterized protein</fullName>
    </submittedName>
</protein>
<name>A0A934KWX1_9FLAO</name>
<dbReference type="Proteomes" id="UP000662373">
    <property type="component" value="Unassembled WGS sequence"/>
</dbReference>
<keyword evidence="1" id="KW-1133">Transmembrane helix</keyword>